<evidence type="ECO:0000313" key="4">
    <source>
        <dbReference type="Proteomes" id="UP001358417"/>
    </source>
</evidence>
<dbReference type="PROSITE" id="PS00941">
    <property type="entry name" value="CARBOXYLESTERASE_B_2"/>
    <property type="match status" value="1"/>
</dbReference>
<keyword evidence="4" id="KW-1185">Reference proteome</keyword>
<dbReference type="InterPro" id="IPR050309">
    <property type="entry name" value="Type-B_Carboxylest/Lipase"/>
</dbReference>
<proteinExistence type="predicted"/>
<evidence type="ECO:0000259" key="2">
    <source>
        <dbReference type="Pfam" id="PF00135"/>
    </source>
</evidence>
<name>A0AAV9NRN2_9EURO</name>
<accession>A0AAV9NRN2</accession>
<organism evidence="3 4">
    <name type="scientific">Exophiala bonariae</name>
    <dbReference type="NCBI Taxonomy" id="1690606"/>
    <lineage>
        <taxon>Eukaryota</taxon>
        <taxon>Fungi</taxon>
        <taxon>Dikarya</taxon>
        <taxon>Ascomycota</taxon>
        <taxon>Pezizomycotina</taxon>
        <taxon>Eurotiomycetes</taxon>
        <taxon>Chaetothyriomycetidae</taxon>
        <taxon>Chaetothyriales</taxon>
        <taxon>Herpotrichiellaceae</taxon>
        <taxon>Exophiala</taxon>
    </lineage>
</organism>
<feature type="domain" description="Carboxylesterase type B" evidence="2">
    <location>
        <begin position="46"/>
        <end position="514"/>
    </location>
</feature>
<dbReference type="Pfam" id="PF00135">
    <property type="entry name" value="COesterase"/>
    <property type="match status" value="1"/>
</dbReference>
<sequence length="543" mass="59411">MRPLFLHLGLLLSSTTIAAPLTGCPRDPKPIDLGYTRHQVAYQNLTNSGYLINVYKNIRFAEPAERFHRPAFPPLWDEPGVVRSGNYSQDTQCVSAVPQGAEALFPGLNGTVFGNEDCLFLDVYVPDVLSCQKSTSALHSAGVPVLHWLHGSAYTFGSKELGFTPLGLFDQLLSQGTPFILVVSNYRMGLYGWASSPSDETTQPNVGLYDGLAALKWSERYIHHFGGDPSRLTAGGQSTGAAMVELLSASPDSVDLPFQHAFLSSPALSLKANVTERRQDVFDSILSAANCSSLVCLLDMNEGALREINRYLINDTPSLSGGGNLGPGIGFGPIVDEFLVPELPIANPTLDKSLSRLRSMIVANMANEGAITSSDRDMPEAFPELVRRILPSSTNEIISTIQSLYQWPDAAPEQLAWQWTADAVFACHSLALAKAANTSTRRYIMSIPPAYHGLDLFYYFFTDEETTPVKDVGIAQSLQTLLWKFLYQVEPLEIDSGAEWPFYGTGSFLNITAAGLEVEQLDDKESRRCDIINRIMADPENGI</sequence>
<dbReference type="SUPFAM" id="SSF53474">
    <property type="entry name" value="alpha/beta-Hydrolases"/>
    <property type="match status" value="1"/>
</dbReference>
<evidence type="ECO:0000256" key="1">
    <source>
        <dbReference type="SAM" id="SignalP"/>
    </source>
</evidence>
<evidence type="ECO:0000313" key="3">
    <source>
        <dbReference type="EMBL" id="KAK5064979.1"/>
    </source>
</evidence>
<dbReference type="PANTHER" id="PTHR11559">
    <property type="entry name" value="CARBOXYLESTERASE"/>
    <property type="match status" value="1"/>
</dbReference>
<dbReference type="AlphaFoldDB" id="A0AAV9NRN2"/>
<comment type="caution">
    <text evidence="3">The sequence shown here is derived from an EMBL/GenBank/DDBJ whole genome shotgun (WGS) entry which is preliminary data.</text>
</comment>
<feature type="chain" id="PRO_5043900311" description="Carboxylesterase type B domain-containing protein" evidence="1">
    <location>
        <begin position="19"/>
        <end position="543"/>
    </location>
</feature>
<keyword evidence="1" id="KW-0732">Signal</keyword>
<dbReference type="InterPro" id="IPR029058">
    <property type="entry name" value="AB_hydrolase_fold"/>
</dbReference>
<gene>
    <name evidence="3" type="ORF">LTR84_000814</name>
</gene>
<dbReference type="InterPro" id="IPR002018">
    <property type="entry name" value="CarbesteraseB"/>
</dbReference>
<dbReference type="RefSeq" id="XP_064712303.1">
    <property type="nucleotide sequence ID" value="XM_064844443.1"/>
</dbReference>
<dbReference type="EMBL" id="JAVRRD010000001">
    <property type="protein sequence ID" value="KAK5064979.1"/>
    <property type="molecule type" value="Genomic_DNA"/>
</dbReference>
<protein>
    <recommendedName>
        <fullName evidence="2">Carboxylesterase type B domain-containing protein</fullName>
    </recommendedName>
</protein>
<dbReference type="GeneID" id="89969036"/>
<dbReference type="Gene3D" id="3.40.50.1820">
    <property type="entry name" value="alpha/beta hydrolase"/>
    <property type="match status" value="1"/>
</dbReference>
<dbReference type="InterPro" id="IPR019819">
    <property type="entry name" value="Carboxylesterase_B_CS"/>
</dbReference>
<dbReference type="Proteomes" id="UP001358417">
    <property type="component" value="Unassembled WGS sequence"/>
</dbReference>
<reference evidence="3 4" key="1">
    <citation type="submission" date="2023-08" db="EMBL/GenBank/DDBJ databases">
        <title>Black Yeasts Isolated from many extreme environments.</title>
        <authorList>
            <person name="Coleine C."/>
            <person name="Stajich J.E."/>
            <person name="Selbmann L."/>
        </authorList>
    </citation>
    <scope>NUCLEOTIDE SEQUENCE [LARGE SCALE GENOMIC DNA]</scope>
    <source>
        <strain evidence="3 4">CCFEE 5792</strain>
    </source>
</reference>
<feature type="signal peptide" evidence="1">
    <location>
        <begin position="1"/>
        <end position="18"/>
    </location>
</feature>